<dbReference type="InterPro" id="IPR050123">
    <property type="entry name" value="Prok_molybdopt-oxidoreductase"/>
</dbReference>
<dbReference type="EMBL" id="JAOB01000011">
    <property type="protein sequence ID" value="EUA73219.1"/>
    <property type="molecule type" value="Genomic_DNA"/>
</dbReference>
<protein>
    <submittedName>
        <fullName evidence="3">Molybdopterin oxidoreductase family protein</fullName>
    </submittedName>
</protein>
<dbReference type="GO" id="GO:0016491">
    <property type="term" value="F:oxidoreductase activity"/>
    <property type="evidence" value="ECO:0007669"/>
    <property type="project" value="InterPro"/>
</dbReference>
<evidence type="ECO:0000256" key="1">
    <source>
        <dbReference type="SAM" id="MobiDB-lite"/>
    </source>
</evidence>
<accession>X8DXV4</accession>
<dbReference type="PATRIC" id="fig|1299334.3.peg.889"/>
<dbReference type="PANTHER" id="PTHR43105">
    <property type="entry name" value="RESPIRATORY NITRATE REDUCTASE"/>
    <property type="match status" value="1"/>
</dbReference>
<feature type="compositionally biased region" description="Polar residues" evidence="1">
    <location>
        <begin position="205"/>
        <end position="220"/>
    </location>
</feature>
<proteinExistence type="predicted"/>
<dbReference type="PANTHER" id="PTHR43105:SF2">
    <property type="entry name" value="RESPIRATORY NITRATE REDUCTASE 2 ALPHA CHAIN"/>
    <property type="match status" value="1"/>
</dbReference>
<sequence>MFDLMLAHYGVARSGLPGEWPTGYDDPGQPYTPAWQEPITGVAAAQAIRVAREFARSAEESGGRSMIIMGGGICHWFHGDAIYRAVLALLMLTGSMGRNGGGWAHYVGQEKVRPLTGWQTMAMATDWSRPPGRCPVPPIGTPTPTNGATTRTALTSWPARSDAAGSPASTPWICWPPPRRWDGVRSTRNSTGPASTWPTKPMRQAGTSANTWPNNSRSAS</sequence>
<dbReference type="SUPFAM" id="SSF53706">
    <property type="entry name" value="Formate dehydrogenase/DMSO reductase, domains 1-3"/>
    <property type="match status" value="1"/>
</dbReference>
<dbReference type="GO" id="GO:0016020">
    <property type="term" value="C:membrane"/>
    <property type="evidence" value="ECO:0007669"/>
    <property type="project" value="TreeGrafter"/>
</dbReference>
<dbReference type="AlphaFoldDB" id="X8DXV4"/>
<gene>
    <name evidence="3" type="ORF">I553_9375</name>
</gene>
<feature type="compositionally biased region" description="Polar residues" evidence="1">
    <location>
        <begin position="186"/>
        <end position="198"/>
    </location>
</feature>
<evidence type="ECO:0000259" key="2">
    <source>
        <dbReference type="Pfam" id="PF00384"/>
    </source>
</evidence>
<dbReference type="Pfam" id="PF00384">
    <property type="entry name" value="Molybdopterin"/>
    <property type="match status" value="1"/>
</dbReference>
<feature type="domain" description="Molybdopterin oxidoreductase" evidence="2">
    <location>
        <begin position="58"/>
        <end position="114"/>
    </location>
</feature>
<name>X8DXV4_MYCXE</name>
<feature type="region of interest" description="Disordered" evidence="1">
    <location>
        <begin position="159"/>
        <end position="220"/>
    </location>
</feature>
<comment type="caution">
    <text evidence="3">The sequence shown here is derived from an EMBL/GenBank/DDBJ whole genome shotgun (WGS) entry which is preliminary data.</text>
</comment>
<reference evidence="3" key="1">
    <citation type="submission" date="2014-01" db="EMBL/GenBank/DDBJ databases">
        <authorList>
            <person name="Brown-Elliot B."/>
            <person name="Wallace R."/>
            <person name="Lenaerts A."/>
            <person name="Ordway D."/>
            <person name="DeGroote M.A."/>
            <person name="Parker T."/>
            <person name="Sizemore C."/>
            <person name="Tallon L.J."/>
            <person name="Sadzewicz L.K."/>
            <person name="Sengamalay N."/>
            <person name="Fraser C.M."/>
            <person name="Hine E."/>
            <person name="Shefchek K.A."/>
            <person name="Das S.P."/>
            <person name="Tettelin H."/>
        </authorList>
    </citation>
    <scope>NUCLEOTIDE SEQUENCE [LARGE SCALE GENOMIC DNA]</scope>
    <source>
        <strain evidence="3">4042</strain>
    </source>
</reference>
<organism evidence="3">
    <name type="scientific">Mycobacterium xenopi 4042</name>
    <dbReference type="NCBI Taxonomy" id="1299334"/>
    <lineage>
        <taxon>Bacteria</taxon>
        <taxon>Bacillati</taxon>
        <taxon>Actinomycetota</taxon>
        <taxon>Actinomycetes</taxon>
        <taxon>Mycobacteriales</taxon>
        <taxon>Mycobacteriaceae</taxon>
        <taxon>Mycobacterium</taxon>
    </lineage>
</organism>
<dbReference type="InterPro" id="IPR006656">
    <property type="entry name" value="Mopterin_OxRdtase"/>
</dbReference>
<evidence type="ECO:0000313" key="3">
    <source>
        <dbReference type="EMBL" id="EUA73219.1"/>
    </source>
</evidence>
<dbReference type="Gene3D" id="3.40.50.12440">
    <property type="match status" value="1"/>
</dbReference>